<sequence length="651" mass="71845">MAGDTSPSRRAQQPDSAAPSSTSSEPAGAAPAASSNGVPPRRDPGLRLGGFTQLKHDLPDSDDEQDGDGPWRTPVGPVTPSIAETAQQLRRSLSVHGLHELAQNPKQLRSKIWRPDDEQARIPTDAERTLVHSLRGGMRAWIFAFGCRGTVMLLLALVKAFRSKAFRANGLMLAYFGPENVRFASMFGLWAAIYKAVHNTLRLVTPMPQRPSSRAGRSEGKKPAAEPRSQHGSPTRSGTATPRSGWQELEGKSSEERAKLRAKQEKRAFMRDPRSKVWHAYVAGAVSGLAILADKKENRIGLAQQLVVRGLEGTYNLAHGKGLVNIPYGAVLAFGLACGQIMYAWLDAPETLPRGYMTWITNASKVAPMSLKVHKEIPNVNSNDVFKLFPDGKFPEALPMPNGKLRYPNLPPTKHNRRGITGLNASRIIAWKEAADRTNGASVAERPYVPCALVHPWEDNHIWSPVDRFVEVTRWILPVYSTLYFVPAVFLRMGSFRKDPVRVLSRAGFGALRSSTFLGVFVIIFQTLFCGAHSLVDLLQKNPTTRNRVPQWLLFLLTRGPLHWGAGFLTCLSLFIEHERRRAELAMYVIPKAAESAWALARRASWVPFVPGGDLLLTSAGMSLVMGTYAQNPQLLSGLVRRIVYQFVGHN</sequence>
<dbReference type="PANTHER" id="PTHR12459">
    <property type="entry name" value="TRANSMEMBRANE PROTEIN 135-RELATED"/>
    <property type="match status" value="1"/>
</dbReference>
<dbReference type="STRING" id="58919.A0A316ZGF0"/>
<reference evidence="3 4" key="1">
    <citation type="journal article" date="2018" name="Mol. Biol. Evol.">
        <title>Broad Genomic Sampling Reveals a Smut Pathogenic Ancestry of the Fungal Clade Ustilaginomycotina.</title>
        <authorList>
            <person name="Kijpornyongpan T."/>
            <person name="Mondo S.J."/>
            <person name="Barry K."/>
            <person name="Sandor L."/>
            <person name="Lee J."/>
            <person name="Lipzen A."/>
            <person name="Pangilinan J."/>
            <person name="LaButti K."/>
            <person name="Hainaut M."/>
            <person name="Henrissat B."/>
            <person name="Grigoriev I.V."/>
            <person name="Spatafora J.W."/>
            <person name="Aime M.C."/>
        </authorList>
    </citation>
    <scope>NUCLEOTIDE SEQUENCE [LARGE SCALE GENOMIC DNA]</scope>
    <source>
        <strain evidence="3 4">MCA 4186</strain>
    </source>
</reference>
<name>A0A316ZGF0_9BASI</name>
<keyword evidence="4" id="KW-1185">Reference proteome</keyword>
<feature type="transmembrane region" description="Helical" evidence="2">
    <location>
        <begin position="556"/>
        <end position="576"/>
    </location>
</feature>
<accession>A0A316ZGF0</accession>
<dbReference type="EMBL" id="KZ819288">
    <property type="protein sequence ID" value="PWN99363.1"/>
    <property type="molecule type" value="Genomic_DNA"/>
</dbReference>
<dbReference type="InterPro" id="IPR026749">
    <property type="entry name" value="Tmem135"/>
</dbReference>
<feature type="compositionally biased region" description="Low complexity" evidence="1">
    <location>
        <begin position="16"/>
        <end position="35"/>
    </location>
</feature>
<dbReference type="RefSeq" id="XP_025599642.1">
    <property type="nucleotide sequence ID" value="XM_025741904.1"/>
</dbReference>
<dbReference type="AlphaFoldDB" id="A0A316ZGF0"/>
<feature type="transmembrane region" description="Helical" evidence="2">
    <location>
        <begin position="515"/>
        <end position="536"/>
    </location>
</feature>
<feature type="transmembrane region" description="Helical" evidence="2">
    <location>
        <begin position="140"/>
        <end position="161"/>
    </location>
</feature>
<keyword evidence="2" id="KW-0472">Membrane</keyword>
<evidence type="ECO:0000313" key="3">
    <source>
        <dbReference type="EMBL" id="PWN99363.1"/>
    </source>
</evidence>
<dbReference type="Proteomes" id="UP000245946">
    <property type="component" value="Unassembled WGS sequence"/>
</dbReference>
<proteinExistence type="predicted"/>
<feature type="transmembrane region" description="Helical" evidence="2">
    <location>
        <begin position="326"/>
        <end position="346"/>
    </location>
</feature>
<dbReference type="PANTHER" id="PTHR12459:SF6">
    <property type="entry name" value="GB|AAD46013.1"/>
    <property type="match status" value="1"/>
</dbReference>
<evidence type="ECO:0000256" key="2">
    <source>
        <dbReference type="SAM" id="Phobius"/>
    </source>
</evidence>
<dbReference type="OrthoDB" id="291792at2759"/>
<feature type="transmembrane region" description="Helical" evidence="2">
    <location>
        <begin position="475"/>
        <end position="494"/>
    </location>
</feature>
<feature type="compositionally biased region" description="Basic and acidic residues" evidence="1">
    <location>
        <begin position="216"/>
        <end position="229"/>
    </location>
</feature>
<evidence type="ECO:0000313" key="4">
    <source>
        <dbReference type="Proteomes" id="UP000245946"/>
    </source>
</evidence>
<gene>
    <name evidence="3" type="ORF">FA09DRAFT_328766</name>
</gene>
<keyword evidence="2" id="KW-0812">Transmembrane</keyword>
<feature type="region of interest" description="Disordered" evidence="1">
    <location>
        <begin position="1"/>
        <end position="79"/>
    </location>
</feature>
<evidence type="ECO:0000256" key="1">
    <source>
        <dbReference type="SAM" id="MobiDB-lite"/>
    </source>
</evidence>
<keyword evidence="2" id="KW-1133">Transmembrane helix</keyword>
<feature type="region of interest" description="Disordered" evidence="1">
    <location>
        <begin position="205"/>
        <end position="266"/>
    </location>
</feature>
<feature type="compositionally biased region" description="Polar residues" evidence="1">
    <location>
        <begin position="1"/>
        <end position="15"/>
    </location>
</feature>
<dbReference type="GeneID" id="37269448"/>
<protein>
    <recommendedName>
        <fullName evidence="5">Transmembrane protein 135 N-terminal domain-containing protein</fullName>
    </recommendedName>
</protein>
<feature type="compositionally biased region" description="Polar residues" evidence="1">
    <location>
        <begin position="230"/>
        <end position="244"/>
    </location>
</feature>
<organism evidence="3 4">
    <name type="scientific">Tilletiopsis washingtonensis</name>
    <dbReference type="NCBI Taxonomy" id="58919"/>
    <lineage>
        <taxon>Eukaryota</taxon>
        <taxon>Fungi</taxon>
        <taxon>Dikarya</taxon>
        <taxon>Basidiomycota</taxon>
        <taxon>Ustilaginomycotina</taxon>
        <taxon>Exobasidiomycetes</taxon>
        <taxon>Entylomatales</taxon>
        <taxon>Entylomatales incertae sedis</taxon>
        <taxon>Tilletiopsis</taxon>
    </lineage>
</organism>
<evidence type="ECO:0008006" key="5">
    <source>
        <dbReference type="Google" id="ProtNLM"/>
    </source>
</evidence>
<feature type="compositionally biased region" description="Basic and acidic residues" evidence="1">
    <location>
        <begin position="249"/>
        <end position="266"/>
    </location>
</feature>